<dbReference type="Gene3D" id="2.60.200.20">
    <property type="match status" value="1"/>
</dbReference>
<feature type="region of interest" description="Disordered" evidence="1">
    <location>
        <begin position="76"/>
        <end position="125"/>
    </location>
</feature>
<evidence type="ECO:0000313" key="4">
    <source>
        <dbReference type="Proteomes" id="UP000318571"/>
    </source>
</evidence>
<dbReference type="InterPro" id="IPR000253">
    <property type="entry name" value="FHA_dom"/>
</dbReference>
<gene>
    <name evidence="3" type="ORF">TCAL_17350</name>
</gene>
<dbReference type="AlphaFoldDB" id="A0A553NJP8"/>
<comment type="caution">
    <text evidence="3">The sequence shown here is derived from an EMBL/GenBank/DDBJ whole genome shotgun (WGS) entry which is preliminary data.</text>
</comment>
<dbReference type="InterPro" id="IPR008984">
    <property type="entry name" value="SMAD_FHA_dom_sf"/>
</dbReference>
<organism evidence="3 4">
    <name type="scientific">Tigriopus californicus</name>
    <name type="common">Marine copepod</name>
    <dbReference type="NCBI Taxonomy" id="6832"/>
    <lineage>
        <taxon>Eukaryota</taxon>
        <taxon>Metazoa</taxon>
        <taxon>Ecdysozoa</taxon>
        <taxon>Arthropoda</taxon>
        <taxon>Crustacea</taxon>
        <taxon>Multicrustacea</taxon>
        <taxon>Hexanauplia</taxon>
        <taxon>Copepoda</taxon>
        <taxon>Harpacticoida</taxon>
        <taxon>Harpacticidae</taxon>
        <taxon>Tigriopus</taxon>
    </lineage>
</organism>
<dbReference type="SUPFAM" id="SSF49879">
    <property type="entry name" value="SMAD/FHA domain"/>
    <property type="match status" value="1"/>
</dbReference>
<dbReference type="PROSITE" id="PS50006">
    <property type="entry name" value="FHA_DOMAIN"/>
    <property type="match status" value="1"/>
</dbReference>
<name>A0A553NJP8_TIGCA</name>
<dbReference type="EMBL" id="VCGU01000220">
    <property type="protein sequence ID" value="TRY65666.1"/>
    <property type="molecule type" value="Genomic_DNA"/>
</dbReference>
<evidence type="ECO:0000259" key="2">
    <source>
        <dbReference type="PROSITE" id="PS50006"/>
    </source>
</evidence>
<protein>
    <recommendedName>
        <fullName evidence="2">FHA domain-containing protein</fullName>
    </recommendedName>
</protein>
<dbReference type="Proteomes" id="UP000318571">
    <property type="component" value="Unassembled WGS sequence"/>
</dbReference>
<evidence type="ECO:0000256" key="1">
    <source>
        <dbReference type="SAM" id="MobiDB-lite"/>
    </source>
</evidence>
<feature type="non-terminal residue" evidence="3">
    <location>
        <position position="125"/>
    </location>
</feature>
<keyword evidence="4" id="KW-1185">Reference proteome</keyword>
<accession>A0A553NJP8</accession>
<reference evidence="3 4" key="1">
    <citation type="journal article" date="2018" name="Nat. Ecol. Evol.">
        <title>Genomic signatures of mitonuclear coevolution across populations of Tigriopus californicus.</title>
        <authorList>
            <person name="Barreto F.S."/>
            <person name="Watson E.T."/>
            <person name="Lima T.G."/>
            <person name="Willett C.S."/>
            <person name="Edmands S."/>
            <person name="Li W."/>
            <person name="Burton R.S."/>
        </authorList>
    </citation>
    <scope>NUCLEOTIDE SEQUENCE [LARGE SCALE GENOMIC DNA]</scope>
    <source>
        <strain evidence="3 4">San Diego</strain>
    </source>
</reference>
<feature type="compositionally biased region" description="Polar residues" evidence="1">
    <location>
        <begin position="106"/>
        <end position="125"/>
    </location>
</feature>
<dbReference type="CDD" id="cd00060">
    <property type="entry name" value="FHA"/>
    <property type="match status" value="1"/>
</dbReference>
<proteinExistence type="predicted"/>
<evidence type="ECO:0000313" key="3">
    <source>
        <dbReference type="EMBL" id="TRY65666.1"/>
    </source>
</evidence>
<feature type="domain" description="FHA" evidence="2">
    <location>
        <begin position="12"/>
        <end position="51"/>
    </location>
</feature>
<feature type="compositionally biased region" description="Acidic residues" evidence="1">
    <location>
        <begin position="79"/>
        <end position="91"/>
    </location>
</feature>
<sequence length="125" mass="14068">MGPTHGLIDSMRTLSRVHAVLEVVRDERGEPSYLIRDENSSNRSFRNGVQMRSGAMYVLEGGEQLRFGEVRFVFQVSGQEEDEEEEEEEDETKGPEDTAEEVLPLSSESTLVCQTPTPAPENQHN</sequence>
<dbReference type="Pfam" id="PF00498">
    <property type="entry name" value="FHA"/>
    <property type="match status" value="1"/>
</dbReference>